<feature type="domain" description="Pyosin/cloacin translocation" evidence="4">
    <location>
        <begin position="180"/>
        <end position="310"/>
    </location>
</feature>
<dbReference type="Pfam" id="PF06958">
    <property type="entry name" value="Pyocin_S"/>
    <property type="match status" value="1"/>
</dbReference>
<dbReference type="Proteomes" id="UP000434925">
    <property type="component" value="Unassembled WGS sequence"/>
</dbReference>
<evidence type="ECO:0000259" key="5">
    <source>
        <dbReference type="Pfam" id="PF09000"/>
    </source>
</evidence>
<dbReference type="InterPro" id="IPR036725">
    <property type="entry name" value="ColE3_ribonuclease_sf"/>
</dbReference>
<evidence type="ECO:0000256" key="2">
    <source>
        <dbReference type="ARBA" id="ARBA00023022"/>
    </source>
</evidence>
<dbReference type="Proteomes" id="UP000182814">
    <property type="component" value="Chromosome I"/>
</dbReference>
<dbReference type="Gene3D" id="3.10.380.10">
    <property type="entry name" value="Colicin E3-like ribonuclease domain"/>
    <property type="match status" value="1"/>
</dbReference>
<evidence type="ECO:0000313" key="6">
    <source>
        <dbReference type="EMBL" id="KAB0505333.1"/>
    </source>
</evidence>
<proteinExistence type="predicted"/>
<reference evidence="6 9" key="3">
    <citation type="submission" date="2019-09" db="EMBL/GenBank/DDBJ databases">
        <title>Draft genome sequences of 48 bacterial type strains from the CCUG.</title>
        <authorList>
            <person name="Tunovic T."/>
            <person name="Pineiro-Iglesias B."/>
            <person name="Unosson C."/>
            <person name="Inganas E."/>
            <person name="Ohlen M."/>
            <person name="Cardew S."/>
            <person name="Jensie-Markopoulos S."/>
            <person name="Salva-Serra F."/>
            <person name="Jaen-Luchoro D."/>
            <person name="Karlsson R."/>
            <person name="Svensson-Stadler L."/>
            <person name="Chun J."/>
            <person name="Moore E."/>
        </authorList>
    </citation>
    <scope>NUCLEOTIDE SEQUENCE [LARGE SCALE GENOMIC DNA]</scope>
    <source>
        <strain evidence="6 9">CCUG 51522</strain>
    </source>
</reference>
<sequence>MGKDTPQVWQHYDNDGGGYRRLRDMTTTELAEREARQNAYEAMLARQDAFEKCREVAFQKKRQSLTGCVFAKSCKLPDSIIDYTCPSGFVPTDSVGEYGELTLLGGRQADDSGCLPLKKISGVLPAGIGSLALGGVAIAPASIASTGAGVVTAGVAAGALVGLVALLAPSSLGDGALYTDDQLRSLKQARTRVRLRVEEQADGTLKGYGYNTQSRRDWEMVPIVTFETRGSQQVADFGSGVELIWTPAENLADTMGIPALEAAPQAPQVWIFPPAEQADNIIVSPVYPPEYQDFILVFPADSGVRPLYVVLSVRRKGLPGIGHSYHPSPMIEEITGFPGLKEAKKITPQQGGGGLRERWTDAKGRTVYEWDSMHGELEVYRASDGSHLGSFNHVTGERIDDPKPRRNIKKFL</sequence>
<dbReference type="PATRIC" id="fig|163011.3.peg.4304"/>
<dbReference type="GO" id="GO:0043022">
    <property type="term" value="F:ribosome binding"/>
    <property type="evidence" value="ECO:0007669"/>
    <property type="project" value="InterPro"/>
</dbReference>
<dbReference type="GO" id="GO:0042742">
    <property type="term" value="P:defense response to bacterium"/>
    <property type="evidence" value="ECO:0007669"/>
    <property type="project" value="UniProtKB-KW"/>
</dbReference>
<feature type="domain" description="Colicin E3-like ribonuclease" evidence="5">
    <location>
        <begin position="327"/>
        <end position="409"/>
    </location>
</feature>
<keyword evidence="8" id="KW-1185">Reference proteome</keyword>
<evidence type="ECO:0000256" key="3">
    <source>
        <dbReference type="ARBA" id="ARBA00023048"/>
    </source>
</evidence>
<evidence type="ECO:0000313" key="9">
    <source>
        <dbReference type="Proteomes" id="UP000434925"/>
    </source>
</evidence>
<dbReference type="InterPro" id="IPR009105">
    <property type="entry name" value="Colicin_E3_ribonuclease"/>
</dbReference>
<dbReference type="GO" id="GO:0016788">
    <property type="term" value="F:hydrolase activity, acting on ester bonds"/>
    <property type="evidence" value="ECO:0007669"/>
    <property type="project" value="InterPro"/>
</dbReference>
<reference evidence="7" key="1">
    <citation type="submission" date="2016-10" db="EMBL/GenBank/DDBJ databases">
        <authorList>
            <person name="de Groot N.N."/>
        </authorList>
    </citation>
    <scope>NUCLEOTIDE SEQUENCE [LARGE SCALE GENOMIC DNA]</scope>
    <source>
        <strain evidence="7">BS3782</strain>
    </source>
</reference>
<accession>A0A0J6K675</accession>
<organism evidence="7 8">
    <name type="scientific">Pseudomonas lini</name>
    <dbReference type="NCBI Taxonomy" id="163011"/>
    <lineage>
        <taxon>Bacteria</taxon>
        <taxon>Pseudomonadati</taxon>
        <taxon>Pseudomonadota</taxon>
        <taxon>Gammaproteobacteria</taxon>
        <taxon>Pseudomonadales</taxon>
        <taxon>Pseudomonadaceae</taxon>
        <taxon>Pseudomonas</taxon>
    </lineage>
</organism>
<dbReference type="EMBL" id="LT629746">
    <property type="protein sequence ID" value="SDS12510.1"/>
    <property type="molecule type" value="Genomic_DNA"/>
</dbReference>
<protein>
    <submittedName>
        <fullName evidence="7">S-type Pyocin</fullName>
    </submittedName>
    <submittedName>
        <fullName evidence="6">Toxin</fullName>
    </submittedName>
</protein>
<dbReference type="GO" id="GO:0003723">
    <property type="term" value="F:RNA binding"/>
    <property type="evidence" value="ECO:0007669"/>
    <property type="project" value="InterPro"/>
</dbReference>
<dbReference type="SUPFAM" id="SSF69369">
    <property type="entry name" value="Cloacin translocation domain"/>
    <property type="match status" value="1"/>
</dbReference>
<dbReference type="SUPFAM" id="SSF63840">
    <property type="entry name" value="Ribonuclease domain of colicin E3"/>
    <property type="match status" value="1"/>
</dbReference>
<keyword evidence="1" id="KW-0929">Antimicrobial</keyword>
<keyword evidence="2" id="KW-0044">Antibiotic</keyword>
<dbReference type="InterPro" id="IPR016128">
    <property type="entry name" value="Pyosin/cloacin_T_dom"/>
</dbReference>
<evidence type="ECO:0000259" key="4">
    <source>
        <dbReference type="Pfam" id="PF06958"/>
    </source>
</evidence>
<evidence type="ECO:0000313" key="8">
    <source>
        <dbReference type="Proteomes" id="UP000182814"/>
    </source>
</evidence>
<dbReference type="AlphaFoldDB" id="A0A0J6K675"/>
<dbReference type="InterPro" id="IPR036302">
    <property type="entry name" value="Pyosin/cloacin_T_dom_sf"/>
</dbReference>
<dbReference type="Pfam" id="PF09000">
    <property type="entry name" value="Cytotoxic"/>
    <property type="match status" value="1"/>
</dbReference>
<name>A0A0J6K675_9PSED</name>
<gene>
    <name evidence="6" type="ORF">F7R14_12650</name>
    <name evidence="7" type="ORF">SAMN04490191_0749</name>
</gene>
<dbReference type="EMBL" id="VZPO01000004">
    <property type="protein sequence ID" value="KAB0505333.1"/>
    <property type="molecule type" value="Genomic_DNA"/>
</dbReference>
<reference evidence="8" key="2">
    <citation type="submission" date="2016-10" db="EMBL/GenBank/DDBJ databases">
        <authorList>
            <person name="Varghese N."/>
            <person name="Submissions S."/>
        </authorList>
    </citation>
    <scope>NUCLEOTIDE SEQUENCE [LARGE SCALE GENOMIC DNA]</scope>
    <source>
        <strain evidence="8">BS3782</strain>
    </source>
</reference>
<keyword evidence="3" id="KW-0078">Bacteriocin</keyword>
<dbReference type="GO" id="GO:0031640">
    <property type="term" value="P:killing of cells of another organism"/>
    <property type="evidence" value="ECO:0007669"/>
    <property type="project" value="UniProtKB-KW"/>
</dbReference>
<evidence type="ECO:0000313" key="7">
    <source>
        <dbReference type="EMBL" id="SDS12510.1"/>
    </source>
</evidence>
<dbReference type="RefSeq" id="WP_048396022.1">
    <property type="nucleotide sequence ID" value="NZ_JYLB01000005.1"/>
</dbReference>
<evidence type="ECO:0000256" key="1">
    <source>
        <dbReference type="ARBA" id="ARBA00022529"/>
    </source>
</evidence>